<gene>
    <name evidence="2" type="ORF">ACFQ5G_12875</name>
</gene>
<evidence type="ECO:0000256" key="1">
    <source>
        <dbReference type="SAM" id="Phobius"/>
    </source>
</evidence>
<dbReference type="EMBL" id="JBHTMK010000016">
    <property type="protein sequence ID" value="MFD1366241.1"/>
    <property type="molecule type" value="Genomic_DNA"/>
</dbReference>
<accession>A0ABW4A659</accession>
<evidence type="ECO:0000313" key="2">
    <source>
        <dbReference type="EMBL" id="MFD1366241.1"/>
    </source>
</evidence>
<reference evidence="3" key="1">
    <citation type="journal article" date="2019" name="Int. J. Syst. Evol. Microbiol.">
        <title>The Global Catalogue of Microorganisms (GCM) 10K type strain sequencing project: providing services to taxonomists for standard genome sequencing and annotation.</title>
        <authorList>
            <consortium name="The Broad Institute Genomics Platform"/>
            <consortium name="The Broad Institute Genome Sequencing Center for Infectious Disease"/>
            <person name="Wu L."/>
            <person name="Ma J."/>
        </authorList>
    </citation>
    <scope>NUCLEOTIDE SEQUENCE [LARGE SCALE GENOMIC DNA]</scope>
    <source>
        <strain evidence="3">CCM 7526</strain>
    </source>
</reference>
<dbReference type="RefSeq" id="WP_317786477.1">
    <property type="nucleotide sequence ID" value="NZ_AP028461.1"/>
</dbReference>
<keyword evidence="3" id="KW-1185">Reference proteome</keyword>
<keyword evidence="1" id="KW-0472">Membrane</keyword>
<feature type="transmembrane region" description="Helical" evidence="1">
    <location>
        <begin position="29"/>
        <end position="54"/>
    </location>
</feature>
<protein>
    <submittedName>
        <fullName evidence="2">Uncharacterized protein</fullName>
    </submittedName>
</protein>
<organism evidence="2 3">
    <name type="scientific">Actinoplanes sichuanensis</name>
    <dbReference type="NCBI Taxonomy" id="512349"/>
    <lineage>
        <taxon>Bacteria</taxon>
        <taxon>Bacillati</taxon>
        <taxon>Actinomycetota</taxon>
        <taxon>Actinomycetes</taxon>
        <taxon>Micromonosporales</taxon>
        <taxon>Micromonosporaceae</taxon>
        <taxon>Actinoplanes</taxon>
    </lineage>
</organism>
<feature type="transmembrane region" description="Helical" evidence="1">
    <location>
        <begin position="60"/>
        <end position="84"/>
    </location>
</feature>
<dbReference type="Proteomes" id="UP001597183">
    <property type="component" value="Unassembled WGS sequence"/>
</dbReference>
<name>A0ABW4A659_9ACTN</name>
<keyword evidence="1" id="KW-0812">Transmembrane</keyword>
<proteinExistence type="predicted"/>
<keyword evidence="1" id="KW-1133">Transmembrane helix</keyword>
<evidence type="ECO:0000313" key="3">
    <source>
        <dbReference type="Proteomes" id="UP001597183"/>
    </source>
</evidence>
<sequence>MTIHIGEDRRLRALQPSGEMSESAHGPRWLIRGVAGFCAVTALSGVGSSAWAFAHHEWRLALVGSTLLIMSVIAGSVLVGNQLLADRQEFYRRGELNGWMRGWRGQEPEAGDPLLRQ</sequence>
<comment type="caution">
    <text evidence="2">The sequence shown here is derived from an EMBL/GenBank/DDBJ whole genome shotgun (WGS) entry which is preliminary data.</text>
</comment>